<reference evidence="7 8" key="1">
    <citation type="submission" date="2019-04" db="EMBL/GenBank/DDBJ databases">
        <title>Microbes associate with the intestines of laboratory mice.</title>
        <authorList>
            <person name="Navarre W."/>
            <person name="Wong E."/>
            <person name="Huang K."/>
            <person name="Tropini C."/>
            <person name="Ng K."/>
            <person name="Yu B."/>
        </authorList>
    </citation>
    <scope>NUCLEOTIDE SEQUENCE [LARGE SCALE GENOMIC DNA]</scope>
    <source>
        <strain evidence="7 8">NM22_B1</strain>
    </source>
</reference>
<dbReference type="InterPro" id="IPR014718">
    <property type="entry name" value="GH-type_carb-bd"/>
</dbReference>
<evidence type="ECO:0000313" key="8">
    <source>
        <dbReference type="Proteomes" id="UP000310760"/>
    </source>
</evidence>
<dbReference type="InterPro" id="IPR050883">
    <property type="entry name" value="PNGase"/>
</dbReference>
<dbReference type="NCBIfam" id="TIGR01180">
    <property type="entry name" value="aman2_put"/>
    <property type="match status" value="1"/>
</dbReference>
<accession>A0A4S2FLJ4</accession>
<dbReference type="PROSITE" id="PS51257">
    <property type="entry name" value="PROKAR_LIPOPROTEIN"/>
    <property type="match status" value="1"/>
</dbReference>
<feature type="domain" description="Glycosyl hydrolase family 92" evidence="5">
    <location>
        <begin position="277"/>
        <end position="748"/>
    </location>
</feature>
<evidence type="ECO:0000256" key="4">
    <source>
        <dbReference type="SAM" id="SignalP"/>
    </source>
</evidence>
<proteinExistence type="predicted"/>
<dbReference type="PANTHER" id="PTHR12143:SF39">
    <property type="entry name" value="SECRETED PROTEIN"/>
    <property type="match status" value="1"/>
</dbReference>
<comment type="subunit">
    <text evidence="2">Monomer.</text>
</comment>
<gene>
    <name evidence="7" type="ORF">E5339_11760</name>
</gene>
<dbReference type="GO" id="GO:0005829">
    <property type="term" value="C:cytosol"/>
    <property type="evidence" value="ECO:0007669"/>
    <property type="project" value="TreeGrafter"/>
</dbReference>
<dbReference type="EMBL" id="SRYJ01000024">
    <property type="protein sequence ID" value="TGY69863.1"/>
    <property type="molecule type" value="Genomic_DNA"/>
</dbReference>
<dbReference type="InterPro" id="IPR005887">
    <property type="entry name" value="GH92_a_mannosidase_put"/>
</dbReference>
<dbReference type="InterPro" id="IPR008928">
    <property type="entry name" value="6-hairpin_glycosidase_sf"/>
</dbReference>
<dbReference type="FunFam" id="3.30.2080.10:FF:000001">
    <property type="entry name" value="Alpha-1,2-mannosidase subfamily"/>
    <property type="match status" value="1"/>
</dbReference>
<organism evidence="7 8">
    <name type="scientific">Phocaeicola sartorii</name>
    <dbReference type="NCBI Taxonomy" id="671267"/>
    <lineage>
        <taxon>Bacteria</taxon>
        <taxon>Pseudomonadati</taxon>
        <taxon>Bacteroidota</taxon>
        <taxon>Bacteroidia</taxon>
        <taxon>Bacteroidales</taxon>
        <taxon>Bacteroidaceae</taxon>
        <taxon>Phocaeicola</taxon>
    </lineage>
</organism>
<evidence type="ECO:0000259" key="6">
    <source>
        <dbReference type="Pfam" id="PF17678"/>
    </source>
</evidence>
<feature type="domain" description="Glycosyl hydrolase family 92 N-terminal" evidence="6">
    <location>
        <begin position="33"/>
        <end position="271"/>
    </location>
</feature>
<dbReference type="Proteomes" id="UP000310760">
    <property type="component" value="Unassembled WGS sequence"/>
</dbReference>
<dbReference type="Gene3D" id="1.20.1610.10">
    <property type="entry name" value="alpha-1,2-mannosidases domains"/>
    <property type="match status" value="1"/>
</dbReference>
<dbReference type="GO" id="GO:0000224">
    <property type="term" value="F:peptide-N4-(N-acetyl-beta-glucosaminyl)asparagine amidase activity"/>
    <property type="evidence" value="ECO:0007669"/>
    <property type="project" value="TreeGrafter"/>
</dbReference>
<dbReference type="Gene3D" id="2.70.98.10">
    <property type="match status" value="1"/>
</dbReference>
<dbReference type="Pfam" id="PF07971">
    <property type="entry name" value="Glyco_hydro_92"/>
    <property type="match status" value="1"/>
</dbReference>
<dbReference type="RefSeq" id="WP_135951824.1">
    <property type="nucleotide sequence ID" value="NZ_CAOOJZ010000025.1"/>
</dbReference>
<dbReference type="SUPFAM" id="SSF48208">
    <property type="entry name" value="Six-hairpin glycosidases"/>
    <property type="match status" value="1"/>
</dbReference>
<sequence length="756" mass="84847">MKNTVILCVYFVFSFMLASCKKTPASNDYTVCVNKFVGTGGNGRVTPVASVPFGMMQLGADTRPSGSGYHYDDSTILGFSHLHKSGGGCADFQDILFMPLPGGIVTDTIQEIRPLQFQSVFSHDSEMATPGYYKIDLYDGTLSVELTASRRCGMQRYTYQNAKNKSVLVDLEYGSQCACTIQPAHDVDTVYSSFIEQVDAHTIRGYRKSNGWAYHQQIYFYTTFSTPIRSTAFYVDNLPVKEKKSVCGENVKMLVNFEDNKNELVIKTAISGVDMEGARQNWLAEADGNDFEKTRTEASRDWNKVLSQIEVRTTDAKKKELFYTSLHNVMLYPMLSSDVDNRFRGPDEQVHQTDGFDYYGAVIGLWDTFRAACPLTAVLHPDIMLDYVKTALEHYKYAGQLPIWTLAGMETYQMIGIHSMPLITNCFMNGIKDFDTKQALEAMVHSSMKDTCGYSMGYFVGLKNYKKYGYVPCDLEMEATARTLEYAFDDEATARFASLTGETETAVLFHQRAQNYRNVIDPETHLARGRDSKGGWRTPFHPLRSEHRKDDYCEGNAWQWTFFVPHDVEGLAAIMGGKQALEARLDSLFTKSSAVHGYDVSGDISGLIGQYAHGNEPGHHTIYMYNKVGAPHKAQGYVHRVLNTLYDNTPEGICGNEDTGQMSAWYVFSSLGFYPMNPVSGQYELGTPSFEKAVIHLPSGRDFSIKAEGLSEQNYLVESVWLNGVKLERTYITFQELLAGGELVFKMEQAPADKNK</sequence>
<dbReference type="AlphaFoldDB" id="A0A4S2FLJ4"/>
<dbReference type="GO" id="GO:0005975">
    <property type="term" value="P:carbohydrate metabolic process"/>
    <property type="evidence" value="ECO:0007669"/>
    <property type="project" value="InterPro"/>
</dbReference>
<dbReference type="Pfam" id="PF17678">
    <property type="entry name" value="Glyco_hydro_92N"/>
    <property type="match status" value="1"/>
</dbReference>
<dbReference type="Gene3D" id="1.20.1050.60">
    <property type="entry name" value="alpha-1,2-mannosidase"/>
    <property type="match status" value="1"/>
</dbReference>
<name>A0A4S2FLJ4_9BACT</name>
<dbReference type="GO" id="GO:0030246">
    <property type="term" value="F:carbohydrate binding"/>
    <property type="evidence" value="ECO:0007669"/>
    <property type="project" value="InterPro"/>
</dbReference>
<keyword evidence="3" id="KW-0106">Calcium</keyword>
<dbReference type="GO" id="GO:0006516">
    <property type="term" value="P:glycoprotein catabolic process"/>
    <property type="evidence" value="ECO:0007669"/>
    <property type="project" value="TreeGrafter"/>
</dbReference>
<feature type="signal peptide" evidence="4">
    <location>
        <begin position="1"/>
        <end position="18"/>
    </location>
</feature>
<keyword evidence="7" id="KW-0378">Hydrolase</keyword>
<feature type="chain" id="PRO_5020942196" evidence="4">
    <location>
        <begin position="19"/>
        <end position="756"/>
    </location>
</feature>
<evidence type="ECO:0000259" key="5">
    <source>
        <dbReference type="Pfam" id="PF07971"/>
    </source>
</evidence>
<evidence type="ECO:0000313" key="7">
    <source>
        <dbReference type="EMBL" id="TGY69863.1"/>
    </source>
</evidence>
<keyword evidence="4" id="KW-0732">Signal</keyword>
<dbReference type="PANTHER" id="PTHR12143">
    <property type="entry name" value="PEPTIDE N-GLYCANASE PNGASE -RELATED"/>
    <property type="match status" value="1"/>
</dbReference>
<protein>
    <submittedName>
        <fullName evidence="7">Glycoside hydrolase family 92 protein</fullName>
    </submittedName>
</protein>
<evidence type="ECO:0000256" key="3">
    <source>
        <dbReference type="ARBA" id="ARBA00022837"/>
    </source>
</evidence>
<comment type="cofactor">
    <cofactor evidence="1">
        <name>Ca(2+)</name>
        <dbReference type="ChEBI" id="CHEBI:29108"/>
    </cofactor>
</comment>
<dbReference type="InterPro" id="IPR012939">
    <property type="entry name" value="Glyco_hydro_92"/>
</dbReference>
<dbReference type="InterPro" id="IPR041371">
    <property type="entry name" value="GH92_N"/>
</dbReference>
<evidence type="ECO:0000256" key="1">
    <source>
        <dbReference type="ARBA" id="ARBA00001913"/>
    </source>
</evidence>
<comment type="caution">
    <text evidence="7">The sequence shown here is derived from an EMBL/GenBank/DDBJ whole genome shotgun (WGS) entry which is preliminary data.</text>
</comment>
<evidence type="ECO:0000256" key="2">
    <source>
        <dbReference type="ARBA" id="ARBA00011245"/>
    </source>
</evidence>
<dbReference type="Gene3D" id="3.30.2080.10">
    <property type="entry name" value="GH92 mannosidase domain"/>
    <property type="match status" value="1"/>
</dbReference>